<evidence type="ECO:0000313" key="2">
    <source>
        <dbReference type="EMBL" id="CEP18807.1"/>
    </source>
</evidence>
<dbReference type="STRING" id="35722.A0A0B7NN25"/>
<name>A0A0B7NN25_9FUNG</name>
<dbReference type="OrthoDB" id="2239428at2759"/>
<accession>A0A0B7NN25</accession>
<gene>
    <name evidence="2" type="primary">PARPA_13115.1 scaffold 45923</name>
</gene>
<dbReference type="EMBL" id="LN733911">
    <property type="protein sequence ID" value="CEP18807.1"/>
    <property type="molecule type" value="Genomic_DNA"/>
</dbReference>
<keyword evidence="3" id="KW-1185">Reference proteome</keyword>
<protein>
    <recommendedName>
        <fullName evidence="1">Retrotransposon gag domain-containing protein</fullName>
    </recommendedName>
</protein>
<evidence type="ECO:0000313" key="3">
    <source>
        <dbReference type="Proteomes" id="UP000054107"/>
    </source>
</evidence>
<feature type="domain" description="Retrotransposon gag" evidence="1">
    <location>
        <begin position="100"/>
        <end position="177"/>
    </location>
</feature>
<dbReference type="Proteomes" id="UP000054107">
    <property type="component" value="Unassembled WGS sequence"/>
</dbReference>
<dbReference type="AlphaFoldDB" id="A0A0B7NN25"/>
<organism evidence="2 3">
    <name type="scientific">Parasitella parasitica</name>
    <dbReference type="NCBI Taxonomy" id="35722"/>
    <lineage>
        <taxon>Eukaryota</taxon>
        <taxon>Fungi</taxon>
        <taxon>Fungi incertae sedis</taxon>
        <taxon>Mucoromycota</taxon>
        <taxon>Mucoromycotina</taxon>
        <taxon>Mucoromycetes</taxon>
        <taxon>Mucorales</taxon>
        <taxon>Mucorineae</taxon>
        <taxon>Mucoraceae</taxon>
        <taxon>Parasitella</taxon>
    </lineage>
</organism>
<proteinExistence type="predicted"/>
<dbReference type="Pfam" id="PF03732">
    <property type="entry name" value="Retrotrans_gag"/>
    <property type="match status" value="1"/>
</dbReference>
<sequence>MAVFKATITSIGGQHGSSQVSNLSILTRQLETAKKTYDLIFSDENTLLPSETPYFRWRGYHFNKRRPIFATPNDCLDHFELVLKAHRLSINENWERIVPAKLSTGMARWYANLMATQGRLTWSQFRTALVNKYGKSIVDTKDEAREQLEKLLFRQTDDFSKFLDKFQTLRLQQADIQDEDCII</sequence>
<dbReference type="InterPro" id="IPR005162">
    <property type="entry name" value="Retrotrans_gag_dom"/>
</dbReference>
<evidence type="ECO:0000259" key="1">
    <source>
        <dbReference type="Pfam" id="PF03732"/>
    </source>
</evidence>
<reference evidence="2 3" key="1">
    <citation type="submission" date="2014-09" db="EMBL/GenBank/DDBJ databases">
        <authorList>
            <person name="Ellenberger Sabrina"/>
        </authorList>
    </citation>
    <scope>NUCLEOTIDE SEQUENCE [LARGE SCALE GENOMIC DNA]</scope>
    <source>
        <strain evidence="2 3">CBS 412.66</strain>
    </source>
</reference>